<keyword evidence="2" id="KW-1185">Reference proteome</keyword>
<comment type="caution">
    <text evidence="1">The sequence shown here is derived from an EMBL/GenBank/DDBJ whole genome shotgun (WGS) entry which is preliminary data.</text>
</comment>
<name>A0ABW9JIV1_9SPHI</name>
<dbReference type="Proteomes" id="UP001517367">
    <property type="component" value="Unassembled WGS sequence"/>
</dbReference>
<evidence type="ECO:0000313" key="2">
    <source>
        <dbReference type="Proteomes" id="UP001517367"/>
    </source>
</evidence>
<dbReference type="InterPro" id="IPR026341">
    <property type="entry name" value="T9SS_type_B"/>
</dbReference>
<protein>
    <submittedName>
        <fullName evidence="1">Gliding motility-associated C-terminal domain-containing protein</fullName>
    </submittedName>
</protein>
<gene>
    <name evidence="1" type="ORF">E5L68_005640</name>
</gene>
<dbReference type="Pfam" id="PF13585">
    <property type="entry name" value="CHU_C"/>
    <property type="match status" value="1"/>
</dbReference>
<sequence length="393" mass="43599">MPTYFIFVVALVFFGNIQAFAQLSNTGVKLFLDNNSILYITGNYLHKDGQVLNNGKMTVLGDWSSNNQVFEDASIGTVVFNNSSAYLTGTATFPHLIFKGNGSYYLKGTFNAKLSLDIEDAEIMASIAEALTLLNPDANALVRNTGYINTESLDGSFVRYMNTQDEYLYPLGTKSLKRFVKLKPQNADLAAFAISFIDKDPNTGGFNRASKAKSVAEINDMYYHKIKRLSGANGVDASFLIPLSEKYQNLVTWVKSAQWDRALSSNSPDKSALLPYLAQTILYKNADLPLGSDVGFALAQVNNVGPFEFYNAFSPDGDGKNDTWEVKNIDAFPDNDLKIFDRSGNLVYRMSGYNSSKYWDGQNVSSGTYIYILRVKIDGQDQHFKGSITMVKK</sequence>
<evidence type="ECO:0000313" key="1">
    <source>
        <dbReference type="EMBL" id="MFN0290862.1"/>
    </source>
</evidence>
<dbReference type="EMBL" id="SRMP02000006">
    <property type="protein sequence ID" value="MFN0290862.1"/>
    <property type="molecule type" value="Genomic_DNA"/>
</dbReference>
<reference evidence="1 2" key="1">
    <citation type="submission" date="2024-12" db="EMBL/GenBank/DDBJ databases">
        <authorList>
            <person name="Hu S."/>
        </authorList>
    </citation>
    <scope>NUCLEOTIDE SEQUENCE [LARGE SCALE GENOMIC DNA]</scope>
    <source>
        <strain evidence="1 2">P-25</strain>
    </source>
</reference>
<dbReference type="NCBIfam" id="TIGR04131">
    <property type="entry name" value="Bac_Flav_CTERM"/>
    <property type="match status" value="1"/>
</dbReference>
<dbReference type="RefSeq" id="WP_171046999.1">
    <property type="nucleotide sequence ID" value="NZ_SRMP02000006.1"/>
</dbReference>
<proteinExistence type="predicted"/>
<organism evidence="1 2">
    <name type="scientific">Pedobacter helvus</name>
    <dbReference type="NCBI Taxonomy" id="2563444"/>
    <lineage>
        <taxon>Bacteria</taxon>
        <taxon>Pseudomonadati</taxon>
        <taxon>Bacteroidota</taxon>
        <taxon>Sphingobacteriia</taxon>
        <taxon>Sphingobacteriales</taxon>
        <taxon>Sphingobacteriaceae</taxon>
        <taxon>Pedobacter</taxon>
    </lineage>
</organism>
<accession>A0ABW9JIV1</accession>